<accession>W0NUP5</accession>
<dbReference type="AlphaFoldDB" id="W0NUP5"/>
<dbReference type="Pfam" id="PF05845">
    <property type="entry name" value="PhnH"/>
    <property type="match status" value="1"/>
</dbReference>
<dbReference type="PIRSF" id="PIRSF020680">
    <property type="entry name" value="PhnH"/>
    <property type="match status" value="1"/>
</dbReference>
<reference evidence="1" key="1">
    <citation type="journal article" date="2013" name="Front. Microbiol.">
        <title>Metatranscriptomic and functional metagenomic analysis of methylphosphonate utilization by marine bacteria.</title>
        <authorList>
            <person name="Martinez A."/>
            <person name="Ventouras L.A."/>
            <person name="Wilson S.T."/>
            <person name="Karl D.M."/>
            <person name="Delong E.F."/>
        </authorList>
    </citation>
    <scope>NUCLEOTIDE SEQUENCE</scope>
</reference>
<protein>
    <submittedName>
        <fullName evidence="1">COG3625 Uncharacterized enzyme of phosphonate metabolism</fullName>
    </submittedName>
</protein>
<organism evidence="1">
    <name type="scientific">uncultured bacterium B3TF_MPn1</name>
    <dbReference type="NCBI Taxonomy" id="1439866"/>
    <lineage>
        <taxon>Bacteria</taxon>
        <taxon>environmental samples</taxon>
    </lineage>
</organism>
<dbReference type="GO" id="GO:0019634">
    <property type="term" value="P:organic phosphonate metabolic process"/>
    <property type="evidence" value="ECO:0007669"/>
    <property type="project" value="InterPro"/>
</dbReference>
<dbReference type="NCBIfam" id="TIGR03292">
    <property type="entry name" value="PhnH_redo"/>
    <property type="match status" value="1"/>
</dbReference>
<dbReference type="InterPro" id="IPR038058">
    <property type="entry name" value="PhnH-like_sp"/>
</dbReference>
<sequence length="206" mass="22770">MLSAFENPVQDAQVVFRALLKSMSEPGTRGTINSVEFSEVESGTQIYASTWAIAQALFDYDTSIYLSADMQSDVLAKSIQFQTDAHITDRPESANFALISMKEMTDLTCFNAGTLEAPHESCTVIIQVEGFNEKNTFQIRGPGIKDSRSISIDGLTQRQHDMIMANQQLYPCGVDLIFCAPTEFIALPRTTRLVPALQDQGEPLCM</sequence>
<dbReference type="InterPro" id="IPR008772">
    <property type="entry name" value="Phosphonate_metab_PhnH"/>
</dbReference>
<dbReference type="SUPFAM" id="SSF159709">
    <property type="entry name" value="PhnH-like"/>
    <property type="match status" value="1"/>
</dbReference>
<evidence type="ECO:0000313" key="1">
    <source>
        <dbReference type="EMBL" id="AHG53036.1"/>
    </source>
</evidence>
<proteinExistence type="predicted"/>
<dbReference type="EMBL" id="KF742556">
    <property type="protein sequence ID" value="AHG53036.1"/>
    <property type="molecule type" value="Genomic_DNA"/>
</dbReference>
<name>W0NUP5_9BACT</name>
<dbReference type="Gene3D" id="3.40.50.11310">
    <property type="entry name" value="Bacterial phosphonate metabolism protein PhnH"/>
    <property type="match status" value="1"/>
</dbReference>